<dbReference type="GO" id="GO:0004553">
    <property type="term" value="F:hydrolase activity, hydrolyzing O-glycosyl compounds"/>
    <property type="evidence" value="ECO:0007669"/>
    <property type="project" value="InterPro"/>
</dbReference>
<dbReference type="InterPro" id="IPR012291">
    <property type="entry name" value="CBM2_carb-bd_dom_sf"/>
</dbReference>
<feature type="compositionally biased region" description="Low complexity" evidence="2">
    <location>
        <begin position="250"/>
        <end position="260"/>
    </location>
</feature>
<dbReference type="AlphaFoldDB" id="A0A1G6U208"/>
<keyword evidence="5" id="KW-1185">Reference proteome</keyword>
<dbReference type="EMBL" id="FNAD01000003">
    <property type="protein sequence ID" value="SDD35343.1"/>
    <property type="molecule type" value="Genomic_DNA"/>
</dbReference>
<evidence type="ECO:0000313" key="4">
    <source>
        <dbReference type="EMBL" id="SDD35343.1"/>
    </source>
</evidence>
<dbReference type="Pfam" id="PF03067">
    <property type="entry name" value="LPMO_10"/>
    <property type="match status" value="1"/>
</dbReference>
<dbReference type="InterPro" id="IPR051024">
    <property type="entry name" value="GlcNAc_Chitin_IntDeg"/>
</dbReference>
<dbReference type="Gene3D" id="2.60.40.290">
    <property type="match status" value="1"/>
</dbReference>
<evidence type="ECO:0000313" key="5">
    <source>
        <dbReference type="Proteomes" id="UP000198949"/>
    </source>
</evidence>
<dbReference type="Gene3D" id="2.70.50.50">
    <property type="entry name" value="chitin-binding protein cbp21"/>
    <property type="match status" value="1"/>
</dbReference>
<dbReference type="PROSITE" id="PS51173">
    <property type="entry name" value="CBM2"/>
    <property type="match status" value="1"/>
</dbReference>
<dbReference type="SUPFAM" id="SSF81296">
    <property type="entry name" value="E set domains"/>
    <property type="match status" value="1"/>
</dbReference>
<feature type="region of interest" description="Disordered" evidence="2">
    <location>
        <begin position="248"/>
        <end position="282"/>
    </location>
</feature>
<dbReference type="SMART" id="SM00637">
    <property type="entry name" value="CBD_II"/>
    <property type="match status" value="1"/>
</dbReference>
<dbReference type="Proteomes" id="UP000198949">
    <property type="component" value="Unassembled WGS sequence"/>
</dbReference>
<reference evidence="5" key="1">
    <citation type="submission" date="2016-10" db="EMBL/GenBank/DDBJ databases">
        <authorList>
            <person name="Varghese N."/>
            <person name="Submissions S."/>
        </authorList>
    </citation>
    <scope>NUCLEOTIDE SEQUENCE [LARGE SCALE GENOMIC DNA]</scope>
    <source>
        <strain evidence="5">CGMCC 4.3516</strain>
    </source>
</reference>
<dbReference type="InterPro" id="IPR008965">
    <property type="entry name" value="CBM2/CBM3_carb-bd_dom_sf"/>
</dbReference>
<keyword evidence="1" id="KW-0732">Signal</keyword>
<dbReference type="GO" id="GO:0005975">
    <property type="term" value="P:carbohydrate metabolic process"/>
    <property type="evidence" value="ECO:0007669"/>
    <property type="project" value="InterPro"/>
</dbReference>
<feature type="compositionally biased region" description="Acidic residues" evidence="2">
    <location>
        <begin position="261"/>
        <end position="272"/>
    </location>
</feature>
<evidence type="ECO:0000259" key="3">
    <source>
        <dbReference type="PROSITE" id="PS51173"/>
    </source>
</evidence>
<dbReference type="RefSeq" id="WP_218125117.1">
    <property type="nucleotide sequence ID" value="NZ_FNAD01000003.1"/>
</dbReference>
<proteinExistence type="predicted"/>
<dbReference type="STRING" id="58114.SAMN05216270_103278"/>
<evidence type="ECO:0000256" key="1">
    <source>
        <dbReference type="ARBA" id="ARBA00022729"/>
    </source>
</evidence>
<dbReference type="CDD" id="cd21177">
    <property type="entry name" value="LPMO_AA10"/>
    <property type="match status" value="1"/>
</dbReference>
<feature type="domain" description="CBM2" evidence="3">
    <location>
        <begin position="278"/>
        <end position="381"/>
    </location>
</feature>
<dbReference type="InterPro" id="IPR001919">
    <property type="entry name" value="CBD2"/>
</dbReference>
<dbReference type="Pfam" id="PF00553">
    <property type="entry name" value="CBM_2"/>
    <property type="match status" value="1"/>
</dbReference>
<gene>
    <name evidence="4" type="ORF">SAMN05216270_103278</name>
</gene>
<dbReference type="InterPro" id="IPR004302">
    <property type="entry name" value="Cellulose/chitin-bd_N"/>
</dbReference>
<sequence>MINVKRFGLHRLDPPRRGARRMSVRSLIVLVAALFAAGTAAVLFIQPASSHGTSIAQPSRHYSCWERWGSDFQNPDMATEDPMCWAAWQNDTNAMWNWNGLYREQVGGNHQAAVPDNQLCSGGQTGGTRYAALDTPGPWKTTQVNANFTFTNWDQANHGADYYRIYVTRQGYNAQTDALDWADLELVRDTGDIDPGVGRTPPTGGGTLVDIPVAAPNRTGHHVVYMIWQASHQDQTFYACSDVWFGSGQPSGDPTTTPGEPTDDPTSDDPTDEPTTGGPGNGYACAATATVNSWGSGATVTVKVANTGSQAIHNWMLHWKWASTGVTVANIWNAEHSTMGDMEMAEPAGWNQSIAVGGSIEFGFNVSGSVGGAPAFECLPS</sequence>
<organism evidence="4 5">
    <name type="scientific">Glycomyces harbinensis</name>
    <dbReference type="NCBI Taxonomy" id="58114"/>
    <lineage>
        <taxon>Bacteria</taxon>
        <taxon>Bacillati</taxon>
        <taxon>Actinomycetota</taxon>
        <taxon>Actinomycetes</taxon>
        <taxon>Glycomycetales</taxon>
        <taxon>Glycomycetaceae</taxon>
        <taxon>Glycomyces</taxon>
    </lineage>
</organism>
<dbReference type="PANTHER" id="PTHR34823">
    <property type="entry name" value="GLCNAC-BINDING PROTEIN A"/>
    <property type="match status" value="1"/>
</dbReference>
<dbReference type="SUPFAM" id="SSF49384">
    <property type="entry name" value="Carbohydrate-binding domain"/>
    <property type="match status" value="1"/>
</dbReference>
<name>A0A1G6U208_9ACTN</name>
<evidence type="ECO:0000256" key="2">
    <source>
        <dbReference type="SAM" id="MobiDB-lite"/>
    </source>
</evidence>
<protein>
    <submittedName>
        <fullName evidence="4">Chitin-binding protein</fullName>
    </submittedName>
</protein>
<dbReference type="PANTHER" id="PTHR34823:SF1">
    <property type="entry name" value="CHITIN-BINDING TYPE-4 DOMAIN-CONTAINING PROTEIN"/>
    <property type="match status" value="1"/>
</dbReference>
<accession>A0A1G6U208</accession>
<dbReference type="GO" id="GO:0030247">
    <property type="term" value="F:polysaccharide binding"/>
    <property type="evidence" value="ECO:0007669"/>
    <property type="project" value="UniProtKB-UniRule"/>
</dbReference>
<dbReference type="InterPro" id="IPR014756">
    <property type="entry name" value="Ig_E-set"/>
</dbReference>